<sequence length="64" mass="7219">CVLCRRIEADPDICGDKIEKHGLCAHVFCLHFASLLFRQSNERIGFMGFLARDIQLAVSRAAQK</sequence>
<dbReference type="Proteomes" id="UP000534930">
    <property type="component" value="Unassembled WGS sequence"/>
</dbReference>
<gene>
    <name evidence="1" type="primary">Phf7</name>
    <name evidence="1" type="ORF">MYIHEB_R05929</name>
</gene>
<evidence type="ECO:0000313" key="1">
    <source>
        <dbReference type="EMBL" id="NXH27834.1"/>
    </source>
</evidence>
<keyword evidence="2" id="KW-1185">Reference proteome</keyword>
<name>A0A7K9ISH8_9CORV</name>
<dbReference type="EMBL" id="VWZQ01004392">
    <property type="protein sequence ID" value="NXH27834.1"/>
    <property type="molecule type" value="Genomic_DNA"/>
</dbReference>
<proteinExistence type="predicted"/>
<protein>
    <submittedName>
        <fullName evidence="1">PHF7 protein</fullName>
    </submittedName>
</protein>
<evidence type="ECO:0000313" key="2">
    <source>
        <dbReference type="Proteomes" id="UP000534930"/>
    </source>
</evidence>
<feature type="non-terminal residue" evidence="1">
    <location>
        <position position="1"/>
    </location>
</feature>
<accession>A0A7K9ISH8</accession>
<organism evidence="1 2">
    <name type="scientific">Myiagra hebetior</name>
    <dbReference type="NCBI Taxonomy" id="381031"/>
    <lineage>
        <taxon>Eukaryota</taxon>
        <taxon>Metazoa</taxon>
        <taxon>Chordata</taxon>
        <taxon>Craniata</taxon>
        <taxon>Vertebrata</taxon>
        <taxon>Euteleostomi</taxon>
        <taxon>Archelosauria</taxon>
        <taxon>Archosauria</taxon>
        <taxon>Dinosauria</taxon>
        <taxon>Saurischia</taxon>
        <taxon>Theropoda</taxon>
        <taxon>Coelurosauria</taxon>
        <taxon>Aves</taxon>
        <taxon>Neognathae</taxon>
        <taxon>Neoaves</taxon>
        <taxon>Telluraves</taxon>
        <taxon>Australaves</taxon>
        <taxon>Passeriformes</taxon>
        <taxon>Corvoidea</taxon>
        <taxon>Monarchidae</taxon>
        <taxon>Myiagra</taxon>
    </lineage>
</organism>
<dbReference type="AlphaFoldDB" id="A0A7K9ISH8"/>
<reference evidence="1 2" key="1">
    <citation type="submission" date="2019-09" db="EMBL/GenBank/DDBJ databases">
        <title>Bird 10,000 Genomes (B10K) Project - Family phase.</title>
        <authorList>
            <person name="Zhang G."/>
        </authorList>
    </citation>
    <scope>NUCLEOTIDE SEQUENCE [LARGE SCALE GENOMIC DNA]</scope>
    <source>
        <strain evidence="1">B10K-DU-001-33</strain>
        <tissue evidence="1">Muscle</tissue>
    </source>
</reference>
<feature type="non-terminal residue" evidence="1">
    <location>
        <position position="64"/>
    </location>
</feature>
<comment type="caution">
    <text evidence="1">The sequence shown here is derived from an EMBL/GenBank/DDBJ whole genome shotgun (WGS) entry which is preliminary data.</text>
</comment>